<dbReference type="RefSeq" id="WP_323574862.1">
    <property type="nucleotide sequence ID" value="NZ_JAYGJQ010000001.1"/>
</dbReference>
<keyword evidence="1" id="KW-0732">Signal</keyword>
<feature type="chain" id="PRO_5045490492" description="Lipoprotein" evidence="1">
    <location>
        <begin position="22"/>
        <end position="132"/>
    </location>
</feature>
<sequence>MKTLNIFIVFVTLTLSLQSFAAIGCRPLVNCPGDLQEPSLPGSGVVIPVETELTVIGYAEVASPTCKQTDLNLAIHIAKNKGIKDAQITLGDDAIQSKEFWFSTDCGQGIYSNSAEGNSWIVQAFAKFKSNK</sequence>
<organism evidence="2 3">
    <name type="scientific">Bacteriovorax antarcticus</name>
    <dbReference type="NCBI Taxonomy" id="3088717"/>
    <lineage>
        <taxon>Bacteria</taxon>
        <taxon>Pseudomonadati</taxon>
        <taxon>Bdellovibrionota</taxon>
        <taxon>Bacteriovoracia</taxon>
        <taxon>Bacteriovoracales</taxon>
        <taxon>Bacteriovoracaceae</taxon>
        <taxon>Bacteriovorax</taxon>
    </lineage>
</organism>
<comment type="caution">
    <text evidence="2">The sequence shown here is derived from an EMBL/GenBank/DDBJ whole genome shotgun (WGS) entry which is preliminary data.</text>
</comment>
<name>A0ABU5VSJ9_9BACT</name>
<gene>
    <name evidence="2" type="ORF">SHI21_04065</name>
</gene>
<evidence type="ECO:0000256" key="1">
    <source>
        <dbReference type="SAM" id="SignalP"/>
    </source>
</evidence>
<evidence type="ECO:0000313" key="2">
    <source>
        <dbReference type="EMBL" id="MEA9355358.1"/>
    </source>
</evidence>
<evidence type="ECO:0008006" key="4">
    <source>
        <dbReference type="Google" id="ProtNLM"/>
    </source>
</evidence>
<evidence type="ECO:0000313" key="3">
    <source>
        <dbReference type="Proteomes" id="UP001302274"/>
    </source>
</evidence>
<dbReference type="EMBL" id="JAYGJQ010000001">
    <property type="protein sequence ID" value="MEA9355358.1"/>
    <property type="molecule type" value="Genomic_DNA"/>
</dbReference>
<reference evidence="2 3" key="1">
    <citation type="submission" date="2023-11" db="EMBL/GenBank/DDBJ databases">
        <title>A Novel Polar Bacteriovorax (B. antarcticus) Isolated from the Biocrust in Antarctica.</title>
        <authorList>
            <person name="Mun W."/>
            <person name="Choi S.Y."/>
            <person name="Mitchell R.J."/>
        </authorList>
    </citation>
    <scope>NUCLEOTIDE SEQUENCE [LARGE SCALE GENOMIC DNA]</scope>
    <source>
        <strain evidence="2 3">PP10</strain>
    </source>
</reference>
<protein>
    <recommendedName>
        <fullName evidence="4">Lipoprotein</fullName>
    </recommendedName>
</protein>
<feature type="signal peptide" evidence="1">
    <location>
        <begin position="1"/>
        <end position="21"/>
    </location>
</feature>
<proteinExistence type="predicted"/>
<dbReference type="Proteomes" id="UP001302274">
    <property type="component" value="Unassembled WGS sequence"/>
</dbReference>
<keyword evidence="3" id="KW-1185">Reference proteome</keyword>
<dbReference type="PROSITE" id="PS51257">
    <property type="entry name" value="PROKAR_LIPOPROTEIN"/>
    <property type="match status" value="1"/>
</dbReference>
<accession>A0ABU5VSJ9</accession>